<dbReference type="Pfam" id="PF06054">
    <property type="entry name" value="CoiA_nuc"/>
    <property type="match status" value="1"/>
</dbReference>
<name>A0A2N9DWX9_9LACO</name>
<evidence type="ECO:0000313" key="4">
    <source>
        <dbReference type="Proteomes" id="UP000238739"/>
    </source>
</evidence>
<feature type="domain" description="Competence protein CoiA nuclease-like" evidence="1">
    <location>
        <begin position="56"/>
        <end position="193"/>
    </location>
</feature>
<dbReference type="AlphaFoldDB" id="A0A2N9DWX9"/>
<comment type="caution">
    <text evidence="3">The sequence shown here is derived from an EMBL/GenBank/DDBJ whole genome shotgun (WGS) entry which is preliminary data.</text>
</comment>
<feature type="domain" description="Competence protein CoiA-like N-terminal" evidence="2">
    <location>
        <begin position="18"/>
        <end position="49"/>
    </location>
</feature>
<dbReference type="EMBL" id="OGVC01000026">
    <property type="protein sequence ID" value="SPC39179.1"/>
    <property type="molecule type" value="Genomic_DNA"/>
</dbReference>
<evidence type="ECO:0000313" key="3">
    <source>
        <dbReference type="EMBL" id="SPC39179.1"/>
    </source>
</evidence>
<evidence type="ECO:0000259" key="1">
    <source>
        <dbReference type="Pfam" id="PF06054"/>
    </source>
</evidence>
<reference evidence="3" key="1">
    <citation type="submission" date="2018-01" db="EMBL/GenBank/DDBJ databases">
        <authorList>
            <person name="Chaillou S."/>
        </authorList>
    </citation>
    <scope>NUCLEOTIDE SEQUENCE [LARGE SCALE GENOMIC DNA]</scope>
    <source>
        <strain evidence="3">MFPC41A2801</strain>
    </source>
</reference>
<dbReference type="Proteomes" id="UP000238739">
    <property type="component" value="Unassembled WGS sequence"/>
</dbReference>
<gene>
    <name evidence="3" type="ORF">LFUMFP_320011</name>
</gene>
<accession>A0A2N9DWX9</accession>
<dbReference type="RefSeq" id="WP_106483410.1">
    <property type="nucleotide sequence ID" value="NZ_LT984417.1"/>
</dbReference>
<dbReference type="InterPro" id="IPR010330">
    <property type="entry name" value="CoiA_nuc"/>
</dbReference>
<dbReference type="Pfam" id="PF25164">
    <property type="entry name" value="CoiA_N"/>
    <property type="match status" value="1"/>
</dbReference>
<protein>
    <recommendedName>
        <fullName evidence="5">Competence CoiA-like family protein</fullName>
    </recommendedName>
</protein>
<keyword evidence="4" id="KW-1185">Reference proteome</keyword>
<evidence type="ECO:0000259" key="2">
    <source>
        <dbReference type="Pfam" id="PF25164"/>
    </source>
</evidence>
<evidence type="ECO:0008006" key="5">
    <source>
        <dbReference type="Google" id="ProtNLM"/>
    </source>
</evidence>
<proteinExistence type="predicted"/>
<dbReference type="InterPro" id="IPR057253">
    <property type="entry name" value="CoiA-like_N"/>
</dbReference>
<sequence length="322" mass="36929">MKVAQTESGELVLATAAVAKTQPLCCPNCQQPVMLKGGQRVAPYFAHVRPTGGTGESQIHQLGKRAIGTLAIASDYQVAYEVPIGQHQRADVLVTRGTQSVVVEYQCSPLTPACLAQRTNDYLAAGLTVIWVLGERFWPKYRWLSQQQLAFMQYRPEWGFYLFGYAPQQRKWLLYHHIVTIDFKGYFWQTRYLTQPQALRLMAQPASMIGSHQWSPIGIAQQRQVIQNRLVRMDPQLVSLQQACYQQGLTLQTIPRWCYCIDYVPPLFETGQFISRVRWLLDRQPIGTFADYAPRLQQPLLPATILKDWPSYRLLKDQQKLI</sequence>
<organism evidence="3 4">
    <name type="scientific">Latilactobacillus fuchuensis</name>
    <dbReference type="NCBI Taxonomy" id="164393"/>
    <lineage>
        <taxon>Bacteria</taxon>
        <taxon>Bacillati</taxon>
        <taxon>Bacillota</taxon>
        <taxon>Bacilli</taxon>
        <taxon>Lactobacillales</taxon>
        <taxon>Lactobacillaceae</taxon>
        <taxon>Latilactobacillus</taxon>
    </lineage>
</organism>